<keyword evidence="3" id="KW-1185">Reference proteome</keyword>
<dbReference type="AlphaFoldDB" id="A0AAW1N2V2"/>
<evidence type="ECO:0000313" key="2">
    <source>
        <dbReference type="EMBL" id="KAK9752940.1"/>
    </source>
</evidence>
<dbReference type="Proteomes" id="UP001458880">
    <property type="component" value="Unassembled WGS sequence"/>
</dbReference>
<proteinExistence type="predicted"/>
<dbReference type="EMBL" id="JASPKY010000016">
    <property type="protein sequence ID" value="KAK9752940.1"/>
    <property type="molecule type" value="Genomic_DNA"/>
</dbReference>
<protein>
    <recommendedName>
        <fullName evidence="1">Transposable element P transposase-like RNase H C-terminal domain-containing protein</fullName>
    </recommendedName>
</protein>
<evidence type="ECO:0000313" key="3">
    <source>
        <dbReference type="Proteomes" id="UP001458880"/>
    </source>
</evidence>
<evidence type="ECO:0000259" key="1">
    <source>
        <dbReference type="Pfam" id="PF21789"/>
    </source>
</evidence>
<gene>
    <name evidence="2" type="ORF">QE152_g3808</name>
</gene>
<dbReference type="InterPro" id="IPR048367">
    <property type="entry name" value="TNP-like_RNaseH_C"/>
</dbReference>
<accession>A0AAW1N2V2</accession>
<sequence>MATQVFSRTVATAMYTRASVGTDLPVTSNYYLDPKACDTADVLMFFDTLFDSVNGNNLYAPPGKPLRSAVTENSGHVSFWQSSIPILQSMYFIQTNRSREIRIPSLRNWIFSLRGFIYLSKKLLPTVKYLPMRVFNQDPVENFFPQVRSHSVRNPTCSVFINTFKSLIVNNLTGARCVGGNCEEDESSGPLANFKEFLETDSTISIPSVQQTATIATEQNPTLLQNFATPYVAGDLILVYCVNNRWHCLSDASVPSFLSLLELIVDSDADPAYEEVSEHATDSEQELEDVEITECEQQAHTYKGKDGMEWSTACPRKKEKMVWNGQLLVPVKMFAHEIIISSVICLVQEEVLVLLRHHYNAGTV</sequence>
<feature type="domain" description="Transposable element P transposase-like RNase H C-terminal" evidence="1">
    <location>
        <begin position="135"/>
        <end position="165"/>
    </location>
</feature>
<name>A0AAW1N2V2_POPJA</name>
<reference evidence="2 3" key="1">
    <citation type="journal article" date="2024" name="BMC Genomics">
        <title>De novo assembly and annotation of Popillia japonica's genome with initial clues to its potential as an invasive pest.</title>
        <authorList>
            <person name="Cucini C."/>
            <person name="Boschi S."/>
            <person name="Funari R."/>
            <person name="Cardaioli E."/>
            <person name="Iannotti N."/>
            <person name="Marturano G."/>
            <person name="Paoli F."/>
            <person name="Bruttini M."/>
            <person name="Carapelli A."/>
            <person name="Frati F."/>
            <person name="Nardi F."/>
        </authorList>
    </citation>
    <scope>NUCLEOTIDE SEQUENCE [LARGE SCALE GENOMIC DNA]</scope>
    <source>
        <strain evidence="2">DMR45628</strain>
    </source>
</reference>
<organism evidence="2 3">
    <name type="scientific">Popillia japonica</name>
    <name type="common">Japanese beetle</name>
    <dbReference type="NCBI Taxonomy" id="7064"/>
    <lineage>
        <taxon>Eukaryota</taxon>
        <taxon>Metazoa</taxon>
        <taxon>Ecdysozoa</taxon>
        <taxon>Arthropoda</taxon>
        <taxon>Hexapoda</taxon>
        <taxon>Insecta</taxon>
        <taxon>Pterygota</taxon>
        <taxon>Neoptera</taxon>
        <taxon>Endopterygota</taxon>
        <taxon>Coleoptera</taxon>
        <taxon>Polyphaga</taxon>
        <taxon>Scarabaeiformia</taxon>
        <taxon>Scarabaeidae</taxon>
        <taxon>Rutelinae</taxon>
        <taxon>Popillia</taxon>
    </lineage>
</organism>
<comment type="caution">
    <text evidence="2">The sequence shown here is derived from an EMBL/GenBank/DDBJ whole genome shotgun (WGS) entry which is preliminary data.</text>
</comment>
<dbReference type="Pfam" id="PF21789">
    <property type="entry name" value="TNP-like_RNaseH_C"/>
    <property type="match status" value="1"/>
</dbReference>